<dbReference type="NCBIfam" id="TIGR00275">
    <property type="entry name" value="aminoacetone oxidase family FAD-binding enzyme"/>
    <property type="match status" value="1"/>
</dbReference>
<dbReference type="EMBL" id="VHSH01000003">
    <property type="protein sequence ID" value="TQV80849.1"/>
    <property type="molecule type" value="Genomic_DNA"/>
</dbReference>
<proteinExistence type="predicted"/>
<dbReference type="SUPFAM" id="SSF160996">
    <property type="entry name" value="HI0933 insert domain-like"/>
    <property type="match status" value="1"/>
</dbReference>
<evidence type="ECO:0000256" key="3">
    <source>
        <dbReference type="ARBA" id="ARBA00022827"/>
    </source>
</evidence>
<evidence type="ECO:0000313" key="6">
    <source>
        <dbReference type="EMBL" id="TQV80849.1"/>
    </source>
</evidence>
<dbReference type="PANTHER" id="PTHR42887:SF1">
    <property type="entry name" value="BLR3961 PROTEIN"/>
    <property type="match status" value="1"/>
</dbReference>
<evidence type="ECO:0000256" key="2">
    <source>
        <dbReference type="ARBA" id="ARBA00022630"/>
    </source>
</evidence>
<evidence type="ECO:0000313" key="7">
    <source>
        <dbReference type="Proteomes" id="UP000315252"/>
    </source>
</evidence>
<organism evidence="6 7">
    <name type="scientific">Denitrobaculum tricleocarpae</name>
    <dbReference type="NCBI Taxonomy" id="2591009"/>
    <lineage>
        <taxon>Bacteria</taxon>
        <taxon>Pseudomonadati</taxon>
        <taxon>Pseudomonadota</taxon>
        <taxon>Alphaproteobacteria</taxon>
        <taxon>Rhodospirillales</taxon>
        <taxon>Rhodospirillaceae</taxon>
        <taxon>Denitrobaculum</taxon>
    </lineage>
</organism>
<dbReference type="NCBIfam" id="TIGR03862">
    <property type="entry name" value="flavo_PP4765"/>
    <property type="match status" value="1"/>
</dbReference>
<dbReference type="InterPro" id="IPR036188">
    <property type="entry name" value="FAD/NAD-bd_sf"/>
</dbReference>
<comment type="caution">
    <text evidence="6">The sequence shown here is derived from an EMBL/GenBank/DDBJ whole genome shotgun (WGS) entry which is preliminary data.</text>
</comment>
<evidence type="ECO:0000259" key="4">
    <source>
        <dbReference type="Pfam" id="PF03486"/>
    </source>
</evidence>
<comment type="cofactor">
    <cofactor evidence="1">
        <name>FAD</name>
        <dbReference type="ChEBI" id="CHEBI:57692"/>
    </cofactor>
</comment>
<feature type="domain" description="RsdA/BaiN/AoA(So)-like insert" evidence="5">
    <location>
        <begin position="206"/>
        <end position="357"/>
    </location>
</feature>
<dbReference type="RefSeq" id="WP_142896563.1">
    <property type="nucleotide sequence ID" value="NZ_ML660054.1"/>
</dbReference>
<dbReference type="PANTHER" id="PTHR42887">
    <property type="entry name" value="OS12G0638800 PROTEIN"/>
    <property type="match status" value="1"/>
</dbReference>
<dbReference type="Proteomes" id="UP000315252">
    <property type="component" value="Unassembled WGS sequence"/>
</dbReference>
<keyword evidence="7" id="KW-1185">Reference proteome</keyword>
<name>A0A545TUG2_9PROT</name>
<dbReference type="Gene3D" id="2.40.30.10">
    <property type="entry name" value="Translation factors"/>
    <property type="match status" value="1"/>
</dbReference>
<dbReference type="Gene3D" id="1.10.8.260">
    <property type="entry name" value="HI0933 insert domain-like"/>
    <property type="match status" value="1"/>
</dbReference>
<evidence type="ECO:0000259" key="5">
    <source>
        <dbReference type="Pfam" id="PF22780"/>
    </source>
</evidence>
<dbReference type="InterPro" id="IPR023166">
    <property type="entry name" value="BaiN-like_dom_sf"/>
</dbReference>
<dbReference type="Pfam" id="PF03486">
    <property type="entry name" value="HI0933_like"/>
    <property type="match status" value="1"/>
</dbReference>
<dbReference type="AlphaFoldDB" id="A0A545TUG2"/>
<feature type="domain" description="RsdA/BaiN/AoA(So)-like Rossmann fold-like" evidence="4">
    <location>
        <begin position="7"/>
        <end position="409"/>
    </location>
</feature>
<reference evidence="6 7" key="1">
    <citation type="submission" date="2019-06" db="EMBL/GenBank/DDBJ databases">
        <title>Whole genome sequence for Rhodospirillaceae sp. R148.</title>
        <authorList>
            <person name="Wang G."/>
        </authorList>
    </citation>
    <scope>NUCLEOTIDE SEQUENCE [LARGE SCALE GENOMIC DNA]</scope>
    <source>
        <strain evidence="6 7">R148</strain>
    </source>
</reference>
<dbReference type="InterPro" id="IPR004792">
    <property type="entry name" value="BaiN-like"/>
</dbReference>
<protein>
    <submittedName>
        <fullName evidence="6">TIGR03862 family flavoprotein</fullName>
    </submittedName>
</protein>
<keyword evidence="3" id="KW-0274">FAD</keyword>
<dbReference type="InterPro" id="IPR022460">
    <property type="entry name" value="Flavoprotein_PP4765"/>
</dbReference>
<dbReference type="Pfam" id="PF22780">
    <property type="entry name" value="HI0933_like_1st"/>
    <property type="match status" value="1"/>
</dbReference>
<sequence>MESARPRIAIVGGGPAGLMAAQRLSAKNFDVALYEAKASFGRKFLLAGRGGLNLTHSEDSKKFIARYGPSATFFQEKLARFSPDDLRSWSEDLGIKTFVGSSGRVFPQTFKASPLLRAWLRRLQEQGVVLQTDCRWQGIKSLPPRDAKPGDAPLELRILNRDGIEFTVIADAILLALGGASWPRMGSDGKWLQSFKQMGVPCTEFQPSNCGFNVSWSESFKQRYAGTALKNLGLTAGGAHAKGEIMIADYGVEGGGVYALGRALRTELRENTQARLVLDLKPDLDRDKIEQRLSSQRTKDSLSSRLRKSIKLAPAAAALLRECHAGTELSSPEQVAAAVKAVPVALTGSQPLERAISSVGGLELDAVNHELMIKNLPGVFVAGEMLDWDAPTGGYLLQGTFATAACAAEGIENWLSVLSSHSGPTSSQ</sequence>
<accession>A0A545TUG2</accession>
<evidence type="ECO:0000256" key="1">
    <source>
        <dbReference type="ARBA" id="ARBA00001974"/>
    </source>
</evidence>
<dbReference type="SUPFAM" id="SSF51905">
    <property type="entry name" value="FAD/NAD(P)-binding domain"/>
    <property type="match status" value="1"/>
</dbReference>
<dbReference type="Gene3D" id="3.50.50.60">
    <property type="entry name" value="FAD/NAD(P)-binding domain"/>
    <property type="match status" value="1"/>
</dbReference>
<dbReference type="InterPro" id="IPR057661">
    <property type="entry name" value="RsdA/BaiN/AoA(So)_Rossmann"/>
</dbReference>
<dbReference type="OrthoDB" id="5288829at2"/>
<keyword evidence="2" id="KW-0285">Flavoprotein</keyword>
<dbReference type="InterPro" id="IPR055178">
    <property type="entry name" value="RsdA/BaiN/AoA(So)-like_dom"/>
</dbReference>
<gene>
    <name evidence="6" type="ORF">FKG95_11925</name>
</gene>